<feature type="signal peptide" evidence="1">
    <location>
        <begin position="1"/>
        <end position="22"/>
    </location>
</feature>
<dbReference type="KEGG" id="sbf:JCM31447_08070"/>
<protein>
    <submittedName>
        <fullName evidence="2">Uncharacterized protein</fullName>
    </submittedName>
</protein>
<accession>A0A4P2VHI2</accession>
<name>A0A4P2VHI2_FLUSA</name>
<evidence type="ECO:0000313" key="2">
    <source>
        <dbReference type="EMBL" id="BBH52366.1"/>
    </source>
</evidence>
<feature type="chain" id="PRO_5020956089" evidence="1">
    <location>
        <begin position="23"/>
        <end position="144"/>
    </location>
</feature>
<sequence length="144" mass="15990">MKNALALLSSVLMFSFNSNAQAMDTEINFIFGTAFLAQICHVDFSTPTTARKNCSSLLGAGGSYTIKNKNINETFCISVMSWPILIPVLSEYYFKIDKNEDAKIEMWGASFNPQFQFSDSISLIESKAISAPSNYCTHIPSIIY</sequence>
<gene>
    <name evidence="2" type="ORF">JCM31447_08070</name>
</gene>
<evidence type="ECO:0000256" key="1">
    <source>
        <dbReference type="SAM" id="SignalP"/>
    </source>
</evidence>
<dbReference type="AlphaFoldDB" id="A0A4P2VHI2"/>
<evidence type="ECO:0000313" key="3">
    <source>
        <dbReference type="Proteomes" id="UP000291236"/>
    </source>
</evidence>
<dbReference type="RefSeq" id="WP_130606800.1">
    <property type="nucleotide sequence ID" value="NZ_AP019368.1"/>
</dbReference>
<dbReference type="Proteomes" id="UP000291236">
    <property type="component" value="Chromosome"/>
</dbReference>
<reference evidence="2 3" key="1">
    <citation type="submission" date="2018-12" db="EMBL/GenBank/DDBJ databases">
        <title>Rubrispira sanarue gen. nov., sp., nov., a member of the order Silvanigrellales, isolated from a brackish lake in Hamamatsu Japan.</title>
        <authorList>
            <person name="Maejima Y."/>
            <person name="Iino T."/>
            <person name="Muraguchi Y."/>
            <person name="Fukuda K."/>
            <person name="Nojiri H."/>
            <person name="Ohkuma M."/>
            <person name="Moriuchi R."/>
            <person name="Dohra H."/>
            <person name="Kimbara K."/>
            <person name="Shintani M."/>
        </authorList>
    </citation>
    <scope>NUCLEOTIDE SEQUENCE [LARGE SCALE GENOMIC DNA]</scope>
    <source>
        <strain evidence="2 3">RF1110005</strain>
    </source>
</reference>
<keyword evidence="3" id="KW-1185">Reference proteome</keyword>
<dbReference type="EMBL" id="AP019368">
    <property type="protein sequence ID" value="BBH52366.1"/>
    <property type="molecule type" value="Genomic_DNA"/>
</dbReference>
<proteinExistence type="predicted"/>
<organism evidence="2 3">
    <name type="scientific">Fluviispira sanaruensis</name>
    <dbReference type="NCBI Taxonomy" id="2493639"/>
    <lineage>
        <taxon>Bacteria</taxon>
        <taxon>Pseudomonadati</taxon>
        <taxon>Bdellovibrionota</taxon>
        <taxon>Oligoflexia</taxon>
        <taxon>Silvanigrellales</taxon>
        <taxon>Silvanigrellaceae</taxon>
        <taxon>Fluviispira</taxon>
    </lineage>
</organism>
<keyword evidence="1" id="KW-0732">Signal</keyword>